<keyword evidence="5" id="KW-1185">Reference proteome</keyword>
<protein>
    <submittedName>
        <fullName evidence="4">V/A-type H+-transporting ATPase subunit C</fullName>
    </submittedName>
</protein>
<dbReference type="Gene3D" id="1.20.1690.10">
    <property type="entry name" value="V-type ATP synthase subunit C domain"/>
    <property type="match status" value="2"/>
</dbReference>
<dbReference type="GO" id="GO:0046961">
    <property type="term" value="F:proton-transporting ATPase activity, rotational mechanism"/>
    <property type="evidence" value="ECO:0007669"/>
    <property type="project" value="InterPro"/>
</dbReference>
<comment type="similarity">
    <text evidence="1">Belongs to the V-ATPase V0D/AC39 subunit family.</text>
</comment>
<name>A0A1I3BFY9_9LACT</name>
<gene>
    <name evidence="4" type="ORF">SAMN04489868_10660</name>
</gene>
<dbReference type="InterPro" id="IPR002843">
    <property type="entry name" value="ATPase_V0-cplx_csu/dsu"/>
</dbReference>
<sequence>MKTTAFVGANARVRVYESRLLQNDQYERMLQAPTFREAVAVLNDTPYRDDVDQLLQTGDYDELLTHELQRVYEEMFEISPEPALVGLFSLRYAYHNLKVMLKEKFTGEDFSSLIIPIGRFSLSTYRDAVWTGRSEELDPEFLASIAEVERDYAEYQNIQAVDIILDRRYFTHLRHLAEKIGDQKIIDFIKHYIDLNNLSTLSRAISQKRTRNFLITILSSSGSIPKEELVRLGNEDLATAGKVLLEGKYGHIVEEAILPETQELSPVRIDLATDNAIMNRLKDAKLETFGPLPILAYLYAKETEVKNIRMILAGKENQLGTDRIRERMRENYGS</sequence>
<dbReference type="RefSeq" id="WP_047391274.1">
    <property type="nucleotide sequence ID" value="NZ_FOQE01000006.1"/>
</dbReference>
<proteinExistence type="inferred from homology"/>
<dbReference type="InterPro" id="IPR036079">
    <property type="entry name" value="ATPase_csu/dsu_sf"/>
</dbReference>
<evidence type="ECO:0000256" key="3">
    <source>
        <dbReference type="ARBA" id="ARBA00023065"/>
    </source>
</evidence>
<keyword evidence="2" id="KW-0813">Transport</keyword>
<dbReference type="PANTHER" id="PTHR38682:SF1">
    <property type="entry name" value="V-TYPE ATP SYNTHASE SUBUNIT C"/>
    <property type="match status" value="1"/>
</dbReference>
<dbReference type="Proteomes" id="UP000198668">
    <property type="component" value="Unassembled WGS sequence"/>
</dbReference>
<dbReference type="OrthoDB" id="1653at2"/>
<dbReference type="Gene3D" id="1.10.132.50">
    <property type="entry name" value="ATP synthase (C/AC39) subunit, domain 3"/>
    <property type="match status" value="1"/>
</dbReference>
<dbReference type="AlphaFoldDB" id="A0A1I3BFY9"/>
<dbReference type="InterPro" id="IPR050873">
    <property type="entry name" value="V-ATPase_V0D/AC39_subunit"/>
</dbReference>
<dbReference type="SUPFAM" id="SSF103486">
    <property type="entry name" value="V-type ATP synthase subunit C"/>
    <property type="match status" value="1"/>
</dbReference>
<keyword evidence="3" id="KW-0406">Ion transport</keyword>
<dbReference type="InterPro" id="IPR035067">
    <property type="entry name" value="V-type_ATPase_csu/dsu"/>
</dbReference>
<reference evidence="4 5" key="1">
    <citation type="submission" date="2016-10" db="EMBL/GenBank/DDBJ databases">
        <authorList>
            <person name="de Groot N.N."/>
        </authorList>
    </citation>
    <scope>NUCLEOTIDE SEQUENCE [LARGE SCALE GENOMIC DNA]</scope>
    <source>
        <strain evidence="4 5">DSM 27630</strain>
    </source>
</reference>
<dbReference type="PANTHER" id="PTHR38682">
    <property type="entry name" value="V-TYPE ATP SYNTHASE SUBUNIT C"/>
    <property type="match status" value="1"/>
</dbReference>
<dbReference type="EMBL" id="FOQE01000006">
    <property type="protein sequence ID" value="SFH61182.1"/>
    <property type="molecule type" value="Genomic_DNA"/>
</dbReference>
<organism evidence="4 5">
    <name type="scientific">Pisciglobus halotolerans</name>
    <dbReference type="NCBI Taxonomy" id="745365"/>
    <lineage>
        <taxon>Bacteria</taxon>
        <taxon>Bacillati</taxon>
        <taxon>Bacillota</taxon>
        <taxon>Bacilli</taxon>
        <taxon>Lactobacillales</taxon>
        <taxon>Carnobacteriaceae</taxon>
    </lineage>
</organism>
<dbReference type="NCBIfam" id="NF002266">
    <property type="entry name" value="PRK01198.1-2"/>
    <property type="match status" value="1"/>
</dbReference>
<dbReference type="Pfam" id="PF01992">
    <property type="entry name" value="vATP-synt_AC39"/>
    <property type="match status" value="1"/>
</dbReference>
<evidence type="ECO:0000313" key="5">
    <source>
        <dbReference type="Proteomes" id="UP000198668"/>
    </source>
</evidence>
<evidence type="ECO:0000256" key="1">
    <source>
        <dbReference type="ARBA" id="ARBA00006709"/>
    </source>
</evidence>
<evidence type="ECO:0000256" key="2">
    <source>
        <dbReference type="ARBA" id="ARBA00022448"/>
    </source>
</evidence>
<dbReference type="InterPro" id="IPR044911">
    <property type="entry name" value="V-type_ATPase_csu/dsu_dom_3"/>
</dbReference>
<evidence type="ECO:0000313" key="4">
    <source>
        <dbReference type="EMBL" id="SFH61182.1"/>
    </source>
</evidence>
<accession>A0A1I3BFY9</accession>